<evidence type="ECO:0000313" key="1">
    <source>
        <dbReference type="EMBL" id="KZS00559.1"/>
    </source>
</evidence>
<comment type="caution">
    <text evidence="1">The sequence shown here is derived from an EMBL/GenBank/DDBJ whole genome shotgun (WGS) entry which is preliminary data.</text>
</comment>
<organism evidence="1 2">
    <name type="scientific">Daphnia magna</name>
    <dbReference type="NCBI Taxonomy" id="35525"/>
    <lineage>
        <taxon>Eukaryota</taxon>
        <taxon>Metazoa</taxon>
        <taxon>Ecdysozoa</taxon>
        <taxon>Arthropoda</taxon>
        <taxon>Crustacea</taxon>
        <taxon>Branchiopoda</taxon>
        <taxon>Diplostraca</taxon>
        <taxon>Cladocera</taxon>
        <taxon>Anomopoda</taxon>
        <taxon>Daphniidae</taxon>
        <taxon>Daphnia</taxon>
    </lineage>
</organism>
<sequence>MASLHWRHPSFNGKSISYLRLEILSLFLFSFNLNFNTQIKPVNVCRDINNSMRFTCAYMTKVGVELDPTWKFRPTALLLPRAHKF</sequence>
<protein>
    <submittedName>
        <fullName evidence="1">Uncharacterized protein</fullName>
    </submittedName>
</protein>
<proteinExistence type="predicted"/>
<dbReference type="Proteomes" id="UP000076858">
    <property type="component" value="Unassembled WGS sequence"/>
</dbReference>
<keyword evidence="2" id="KW-1185">Reference proteome</keyword>
<evidence type="ECO:0000313" key="2">
    <source>
        <dbReference type="Proteomes" id="UP000076858"/>
    </source>
</evidence>
<accession>A0A164HTX5</accession>
<gene>
    <name evidence="1" type="ORF">APZ42_003104</name>
</gene>
<dbReference type="AlphaFoldDB" id="A0A164HTX5"/>
<reference evidence="1 2" key="1">
    <citation type="submission" date="2016-03" db="EMBL/GenBank/DDBJ databases">
        <title>EvidentialGene: Evidence-directed Construction of Genes on Genomes.</title>
        <authorList>
            <person name="Gilbert D.G."/>
            <person name="Choi J.-H."/>
            <person name="Mockaitis K."/>
            <person name="Colbourne J."/>
            <person name="Pfrender M."/>
        </authorList>
    </citation>
    <scope>NUCLEOTIDE SEQUENCE [LARGE SCALE GENOMIC DNA]</scope>
    <source>
        <strain evidence="1 2">Xinb3</strain>
        <tissue evidence="1">Complete organism</tissue>
    </source>
</reference>
<dbReference type="EMBL" id="LRGB01009505">
    <property type="protein sequence ID" value="KZS00559.1"/>
    <property type="molecule type" value="Genomic_DNA"/>
</dbReference>
<name>A0A164HTX5_9CRUS</name>